<dbReference type="Proteomes" id="UP001162891">
    <property type="component" value="Chromosome"/>
</dbReference>
<feature type="chain" id="PRO_5045035634" description="Lipoprotein" evidence="1">
    <location>
        <begin position="27"/>
        <end position="174"/>
    </location>
</feature>
<feature type="signal peptide" evidence="1">
    <location>
        <begin position="1"/>
        <end position="26"/>
    </location>
</feature>
<dbReference type="RefSeq" id="WP_248361322.1">
    <property type="nucleotide sequence ID" value="NZ_AP025591.1"/>
</dbReference>
<reference evidence="3" key="1">
    <citation type="journal article" date="2022" name="Int. J. Syst. Evol. Microbiol.">
        <title>Anaeromyxobacter oryzae sp. nov., Anaeromyxobacter diazotrophicus sp. nov. and Anaeromyxobacter paludicola sp. nov., isolated from paddy soils.</title>
        <authorList>
            <person name="Itoh H."/>
            <person name="Xu Z."/>
            <person name="Mise K."/>
            <person name="Masuda Y."/>
            <person name="Ushijima N."/>
            <person name="Hayakawa C."/>
            <person name="Shiratori Y."/>
            <person name="Senoo K."/>
        </authorList>
    </citation>
    <scope>NUCLEOTIDE SEQUENCE [LARGE SCALE GENOMIC DNA]</scope>
    <source>
        <strain evidence="3">Red232</strain>
    </source>
</reference>
<protein>
    <recommendedName>
        <fullName evidence="4">Lipoprotein</fullName>
    </recommendedName>
</protein>
<gene>
    <name evidence="2" type="ORF">AMOR_23660</name>
</gene>
<organism evidence="2 3">
    <name type="scientific">Anaeromyxobacter oryzae</name>
    <dbReference type="NCBI Taxonomy" id="2918170"/>
    <lineage>
        <taxon>Bacteria</taxon>
        <taxon>Pseudomonadati</taxon>
        <taxon>Myxococcota</taxon>
        <taxon>Myxococcia</taxon>
        <taxon>Myxococcales</taxon>
        <taxon>Cystobacterineae</taxon>
        <taxon>Anaeromyxobacteraceae</taxon>
        <taxon>Anaeromyxobacter</taxon>
    </lineage>
</organism>
<keyword evidence="3" id="KW-1185">Reference proteome</keyword>
<name>A0ABM7WV37_9BACT</name>
<proteinExistence type="predicted"/>
<sequence>MYARAAKIVRIALLLLGAFAIGGASAEVAVRTHRAVEAAKAERETGSAGQLVALQLTDPYGQVVARPRLICPAGKSAELVLHDPARPDEVRLTFRVEAEREPSGEIALDYELWIPERAVSAKGKISLTPGAEQAIQLGDGELVATWLAVPVPSAQFDAFIEAERAARRSAGKAT</sequence>
<evidence type="ECO:0000313" key="2">
    <source>
        <dbReference type="EMBL" id="BDG03370.1"/>
    </source>
</evidence>
<evidence type="ECO:0000256" key="1">
    <source>
        <dbReference type="SAM" id="SignalP"/>
    </source>
</evidence>
<evidence type="ECO:0000313" key="3">
    <source>
        <dbReference type="Proteomes" id="UP001162891"/>
    </source>
</evidence>
<keyword evidence="1" id="KW-0732">Signal</keyword>
<evidence type="ECO:0008006" key="4">
    <source>
        <dbReference type="Google" id="ProtNLM"/>
    </source>
</evidence>
<dbReference type="EMBL" id="AP025591">
    <property type="protein sequence ID" value="BDG03370.1"/>
    <property type="molecule type" value="Genomic_DNA"/>
</dbReference>
<accession>A0ABM7WV37</accession>